<keyword evidence="2" id="KW-1133">Transmembrane helix</keyword>
<feature type="compositionally biased region" description="Basic and acidic residues" evidence="1">
    <location>
        <begin position="504"/>
        <end position="525"/>
    </location>
</feature>
<evidence type="ECO:0000256" key="2">
    <source>
        <dbReference type="SAM" id="Phobius"/>
    </source>
</evidence>
<sequence length="571" mass="59578">MRAVRQNSRLRYLTAAVLTTAAAVLAPTVTATPASASEITPFKKVYDKAFYGDFQTVGNGVLDCPNDSTESDCRDTQAGNGNLNNNNFVMTNADMAGLGGFNSSSATATIPSGATVDYARLHWGGNNGKYGYASGTTRERCDSSANVVAKPDGSAKSTEVKVKVDGGSTTSVAPEVFNQSGNSVNGPHYYGAEADITSLFGSASGSTSVAVGDVWAPTGLGCVGGWSLTIVYKYTNPDPDTQDMHNFYIYSGLVVQRSADAPTDIGIDGFYATDGAASHASVTAYEGDRSTQGDRFLVNGKNIAEPGTNATKNFFNSSSDGAATPDNANNLNIDAKDFDLPSTAIPPGSTSAKLTLETSGDTYVAQQVAFAVPVPDLEVAKTSSPATVYAGDTVTYTVKIKNISNLDYPNAKFSDDLTDVLDDGTVGTPTATTGDAEFDSPKIKWTGDVAAGKTESVTYKVKVNDPISGDGKLVNNVVAPGSRPTTCDWHLTVKECKTSQPIKDSSDRPDSPTGKPSDRPGDKPGDTAGGPSNLSITGGSYTVPILIALALISAGVATLWYMRRRTRKAEE</sequence>
<evidence type="ECO:0000256" key="1">
    <source>
        <dbReference type="SAM" id="MobiDB-lite"/>
    </source>
</evidence>
<keyword evidence="2" id="KW-0812">Transmembrane</keyword>
<dbReference type="KEGG" id="sna:Snas_0546"/>
<proteinExistence type="predicted"/>
<evidence type="ECO:0000313" key="5">
    <source>
        <dbReference type="EMBL" id="ADD40260.1"/>
    </source>
</evidence>
<dbReference type="NCBIfam" id="TIGR01451">
    <property type="entry name" value="B_ant_repeat"/>
    <property type="match status" value="1"/>
</dbReference>
<dbReference type="OrthoDB" id="134475at2"/>
<reference evidence="5 6" key="1">
    <citation type="journal article" date="2009" name="Stand. Genomic Sci.">
        <title>Complete genome sequence of Stackebrandtia nassauensis type strain (LLR-40K-21).</title>
        <authorList>
            <person name="Munk C."/>
            <person name="Lapidus A."/>
            <person name="Copeland A."/>
            <person name="Jando M."/>
            <person name="Mayilraj S."/>
            <person name="Glavina Del Rio T."/>
            <person name="Nolan M."/>
            <person name="Chen F."/>
            <person name="Lucas S."/>
            <person name="Tice H."/>
            <person name="Cheng J.F."/>
            <person name="Han C."/>
            <person name="Detter J.C."/>
            <person name="Bruce D."/>
            <person name="Goodwin L."/>
            <person name="Chain P."/>
            <person name="Pitluck S."/>
            <person name="Goker M."/>
            <person name="Ovchinikova G."/>
            <person name="Pati A."/>
            <person name="Ivanova N."/>
            <person name="Mavromatis K."/>
            <person name="Chen A."/>
            <person name="Palaniappan K."/>
            <person name="Land M."/>
            <person name="Hauser L."/>
            <person name="Chang Y.J."/>
            <person name="Jeffries C.D."/>
            <person name="Bristow J."/>
            <person name="Eisen J.A."/>
            <person name="Markowitz V."/>
            <person name="Hugenholtz P."/>
            <person name="Kyrpides N.C."/>
            <person name="Klenk H.P."/>
        </authorList>
    </citation>
    <scope>NUCLEOTIDE SEQUENCE [LARGE SCALE GENOMIC DNA]</scope>
    <source>
        <strain evidence="6">DSM 44728 / CIP 108903 / NRRL B-16338 / NBRC 102104 / LLR-40K-21</strain>
    </source>
</reference>
<keyword evidence="3" id="KW-0732">Signal</keyword>
<protein>
    <submittedName>
        <fullName evidence="5">Conserved repeat domain protein</fullName>
    </submittedName>
</protein>
<feature type="signal peptide" evidence="3">
    <location>
        <begin position="1"/>
        <end position="36"/>
    </location>
</feature>
<gene>
    <name evidence="5" type="ordered locus">Snas_0546</name>
</gene>
<dbReference type="GO" id="GO:0005975">
    <property type="term" value="P:carbohydrate metabolic process"/>
    <property type="evidence" value="ECO:0007669"/>
    <property type="project" value="UniProtKB-ARBA"/>
</dbReference>
<name>D3Q5W1_STANL</name>
<feature type="region of interest" description="Disordered" evidence="1">
    <location>
        <begin position="498"/>
        <end position="533"/>
    </location>
</feature>
<keyword evidence="6" id="KW-1185">Reference proteome</keyword>
<dbReference type="Pfam" id="PF25549">
    <property type="entry name" value="DUF7927"/>
    <property type="match status" value="1"/>
</dbReference>
<dbReference type="Proteomes" id="UP000000844">
    <property type="component" value="Chromosome"/>
</dbReference>
<dbReference type="InterPro" id="IPR057687">
    <property type="entry name" value="DUF7927"/>
</dbReference>
<dbReference type="eggNOG" id="COG2373">
    <property type="taxonomic scope" value="Bacteria"/>
</dbReference>
<dbReference type="RefSeq" id="WP_013015831.1">
    <property type="nucleotide sequence ID" value="NC_013947.1"/>
</dbReference>
<dbReference type="STRING" id="446470.Snas_0546"/>
<accession>D3Q5W1</accession>
<keyword evidence="2" id="KW-0472">Membrane</keyword>
<dbReference type="HOGENOM" id="CLU_477260_0_0_11"/>
<feature type="domain" description="DUF7927" evidence="4">
    <location>
        <begin position="377"/>
        <end position="487"/>
    </location>
</feature>
<dbReference type="InterPro" id="IPR047589">
    <property type="entry name" value="DUF11_rpt"/>
</dbReference>
<evidence type="ECO:0000313" key="6">
    <source>
        <dbReference type="Proteomes" id="UP000000844"/>
    </source>
</evidence>
<dbReference type="AlphaFoldDB" id="D3Q5W1"/>
<organism evidence="5 6">
    <name type="scientific">Stackebrandtia nassauensis (strain DSM 44728 / CIP 108903 / NRRL B-16338 / NBRC 102104 / LLR-40K-21)</name>
    <dbReference type="NCBI Taxonomy" id="446470"/>
    <lineage>
        <taxon>Bacteria</taxon>
        <taxon>Bacillati</taxon>
        <taxon>Actinomycetota</taxon>
        <taxon>Actinomycetes</taxon>
        <taxon>Glycomycetales</taxon>
        <taxon>Glycomycetaceae</taxon>
        <taxon>Stackebrandtia</taxon>
    </lineage>
</organism>
<dbReference type="EMBL" id="CP001778">
    <property type="protein sequence ID" value="ADD40260.1"/>
    <property type="molecule type" value="Genomic_DNA"/>
</dbReference>
<evidence type="ECO:0000259" key="4">
    <source>
        <dbReference type="Pfam" id="PF25549"/>
    </source>
</evidence>
<dbReference type="Gene3D" id="2.60.40.10">
    <property type="entry name" value="Immunoglobulins"/>
    <property type="match status" value="1"/>
</dbReference>
<feature type="transmembrane region" description="Helical" evidence="2">
    <location>
        <begin position="541"/>
        <end position="562"/>
    </location>
</feature>
<dbReference type="InterPro" id="IPR013783">
    <property type="entry name" value="Ig-like_fold"/>
</dbReference>
<evidence type="ECO:0000256" key="3">
    <source>
        <dbReference type="SAM" id="SignalP"/>
    </source>
</evidence>
<feature type="chain" id="PRO_5003048257" evidence="3">
    <location>
        <begin position="37"/>
        <end position="571"/>
    </location>
</feature>
<dbReference type="eggNOG" id="COG1361">
    <property type="taxonomic scope" value="Bacteria"/>
</dbReference>